<name>A0A8H5YPQ5_9HYPO</name>
<dbReference type="OrthoDB" id="5067136at2759"/>
<protein>
    <recommendedName>
        <fullName evidence="3">F-box domain-containing protein</fullName>
    </recommendedName>
</protein>
<evidence type="ECO:0008006" key="3">
    <source>
        <dbReference type="Google" id="ProtNLM"/>
    </source>
</evidence>
<organism evidence="1 2">
    <name type="scientific">Fusarium mundagurra</name>
    <dbReference type="NCBI Taxonomy" id="1567541"/>
    <lineage>
        <taxon>Eukaryota</taxon>
        <taxon>Fungi</taxon>
        <taxon>Dikarya</taxon>
        <taxon>Ascomycota</taxon>
        <taxon>Pezizomycotina</taxon>
        <taxon>Sordariomycetes</taxon>
        <taxon>Hypocreomycetidae</taxon>
        <taxon>Hypocreales</taxon>
        <taxon>Nectriaceae</taxon>
        <taxon>Fusarium</taxon>
        <taxon>Fusarium fujikuroi species complex</taxon>
    </lineage>
</organism>
<dbReference type="AlphaFoldDB" id="A0A8H5YPQ5"/>
<dbReference type="EMBL" id="JAAOAN010000206">
    <property type="protein sequence ID" value="KAF5716289.1"/>
    <property type="molecule type" value="Genomic_DNA"/>
</dbReference>
<evidence type="ECO:0000313" key="2">
    <source>
        <dbReference type="Proteomes" id="UP000544331"/>
    </source>
</evidence>
<gene>
    <name evidence="1" type="ORF">FMUND_6438</name>
</gene>
<dbReference type="Proteomes" id="UP000544331">
    <property type="component" value="Unassembled WGS sequence"/>
</dbReference>
<proteinExistence type="predicted"/>
<comment type="caution">
    <text evidence="1">The sequence shown here is derived from an EMBL/GenBank/DDBJ whole genome shotgun (WGS) entry which is preliminary data.</text>
</comment>
<evidence type="ECO:0000313" key="1">
    <source>
        <dbReference type="EMBL" id="KAF5716289.1"/>
    </source>
</evidence>
<sequence>MAPSQVSGQRLWSDPFSAFSPEINIQVLQYLSLHDMQSALACSPMLSRTLTSNRQYLLESHLRELQHNYGDISLFHLAAAAMHLRELHSKHDGDTIPVLEKHVKPVMDYILRLNAKTIEERGDINLYMAIAAHDLLPEIIDAFTTDVEVEFQHRSPGSLWPDEAPLGLRAAFSDGFLRFDCYRSIFHHKDQGLFQERVGITDVFSNLWDVLNHKDQGVFQERAGIKDAFLNSFPPFPKFDDKVLWMYPYMILGKICDRYYKIMRELDSRYPRRARGVVWPKGAWKEYVATTAIINYRNRTPDQERYFVHRLLLQGYPKLMFFEQLSPDTLLKTMEEEFEELVVSNLWDCEAWTAYKGLHYHNLHRHFTLWGYKRQGRDSGAL</sequence>
<accession>A0A8H5YPQ5</accession>
<keyword evidence="2" id="KW-1185">Reference proteome</keyword>
<reference evidence="1 2" key="1">
    <citation type="submission" date="2020-05" db="EMBL/GenBank/DDBJ databases">
        <title>Identification and distribution of gene clusters putatively required for synthesis of sphingolipid metabolism inhibitors in phylogenetically diverse species of the filamentous fungus Fusarium.</title>
        <authorList>
            <person name="Kim H.-S."/>
            <person name="Busman M."/>
            <person name="Brown D.W."/>
            <person name="Divon H."/>
            <person name="Uhlig S."/>
            <person name="Proctor R.H."/>
        </authorList>
    </citation>
    <scope>NUCLEOTIDE SEQUENCE [LARGE SCALE GENOMIC DNA]</scope>
    <source>
        <strain evidence="1 2">NRRL 66235</strain>
    </source>
</reference>